<protein>
    <submittedName>
        <fullName evidence="1">Uncharacterized protein</fullName>
    </submittedName>
</protein>
<dbReference type="Proteomes" id="UP000749559">
    <property type="component" value="Unassembled WGS sequence"/>
</dbReference>
<proteinExistence type="predicted"/>
<name>A0A8J1XXT2_OWEFU</name>
<gene>
    <name evidence="1" type="ORF">OFUS_LOCUS19774</name>
</gene>
<keyword evidence="2" id="KW-1185">Reference proteome</keyword>
<dbReference type="GO" id="GO:0005509">
    <property type="term" value="F:calcium ion binding"/>
    <property type="evidence" value="ECO:0007669"/>
    <property type="project" value="InterPro"/>
</dbReference>
<sequence>MRFLSVLLGVLVLLIDVASLDPICCTQDQWEGILLVDEGMVFIDAVPRGDINLPGGGRTRPETAWAVINTTADVSYDYTNKRTKLVLTAVTQSPLIPRPGKQTVTYINDYVKHVSYQIDDSDGCQKSQIDNMTKQCVPGDALFEGSATLGTEGAALPVDIYSYVMPGLNFQTRATVSKSKSQCIPISMQLVAGGVEADSGTIWNVEAHNITAGIKDPSVFEVPAKCNHVKQIPKRMVRNNLHGTLQKLHHIFK</sequence>
<dbReference type="PANTHER" id="PTHR10697">
    <property type="entry name" value="MAMMALIAN EPENDYMIN-RELATED PROTEIN 1"/>
    <property type="match status" value="1"/>
</dbReference>
<dbReference type="InterPro" id="IPR001299">
    <property type="entry name" value="Ependymin"/>
</dbReference>
<dbReference type="GO" id="GO:0005764">
    <property type="term" value="C:lysosome"/>
    <property type="evidence" value="ECO:0007669"/>
    <property type="project" value="TreeGrafter"/>
</dbReference>
<dbReference type="GO" id="GO:0007160">
    <property type="term" value="P:cell-matrix adhesion"/>
    <property type="evidence" value="ECO:0007669"/>
    <property type="project" value="InterPro"/>
</dbReference>
<reference evidence="1" key="1">
    <citation type="submission" date="2022-03" db="EMBL/GenBank/DDBJ databases">
        <authorList>
            <person name="Martin C."/>
        </authorList>
    </citation>
    <scope>NUCLEOTIDE SEQUENCE</scope>
</reference>
<evidence type="ECO:0000313" key="1">
    <source>
        <dbReference type="EMBL" id="CAH1795201.1"/>
    </source>
</evidence>
<organism evidence="1 2">
    <name type="scientific">Owenia fusiformis</name>
    <name type="common">Polychaete worm</name>
    <dbReference type="NCBI Taxonomy" id="6347"/>
    <lineage>
        <taxon>Eukaryota</taxon>
        <taxon>Metazoa</taxon>
        <taxon>Spiralia</taxon>
        <taxon>Lophotrochozoa</taxon>
        <taxon>Annelida</taxon>
        <taxon>Polychaeta</taxon>
        <taxon>Sedentaria</taxon>
        <taxon>Canalipalpata</taxon>
        <taxon>Sabellida</taxon>
        <taxon>Oweniida</taxon>
        <taxon>Oweniidae</taxon>
        <taxon>Owenia</taxon>
    </lineage>
</organism>
<evidence type="ECO:0000313" key="2">
    <source>
        <dbReference type="Proteomes" id="UP000749559"/>
    </source>
</evidence>
<dbReference type="EMBL" id="CAIIXF020000009">
    <property type="protein sequence ID" value="CAH1795201.1"/>
    <property type="molecule type" value="Genomic_DNA"/>
</dbReference>
<dbReference type="PANTHER" id="PTHR10697:SF13">
    <property type="entry name" value="RICIN B LECTIN DOMAIN-CONTAINING PROTEIN"/>
    <property type="match status" value="1"/>
</dbReference>
<dbReference type="OrthoDB" id="6084362at2759"/>
<dbReference type="GO" id="GO:0005576">
    <property type="term" value="C:extracellular region"/>
    <property type="evidence" value="ECO:0007669"/>
    <property type="project" value="InterPro"/>
</dbReference>
<dbReference type="AlphaFoldDB" id="A0A8J1XXT2"/>
<accession>A0A8J1XXT2</accession>
<comment type="caution">
    <text evidence="1">The sequence shown here is derived from an EMBL/GenBank/DDBJ whole genome shotgun (WGS) entry which is preliminary data.</text>
</comment>
<dbReference type="Pfam" id="PF00811">
    <property type="entry name" value="Ependymin"/>
    <property type="match status" value="1"/>
</dbReference>